<protein>
    <submittedName>
        <fullName evidence="1">Uncharacterized protein</fullName>
    </submittedName>
</protein>
<accession>A0A813JYB2</accession>
<sequence>AEEVEGPFLKGIEILSPALALETIALCEAAAASTQKALEKARLFFAESCKEAASFKCEDPALRLSVQSLTKLSARVHTVAQKLRQYCKDMEGRKRLKGNS</sequence>
<gene>
    <name evidence="1" type="ORF">PGLA2088_LOCUS26758</name>
</gene>
<organism evidence="1 2">
    <name type="scientific">Polarella glacialis</name>
    <name type="common">Dinoflagellate</name>
    <dbReference type="NCBI Taxonomy" id="89957"/>
    <lineage>
        <taxon>Eukaryota</taxon>
        <taxon>Sar</taxon>
        <taxon>Alveolata</taxon>
        <taxon>Dinophyceae</taxon>
        <taxon>Suessiales</taxon>
        <taxon>Suessiaceae</taxon>
        <taxon>Polarella</taxon>
    </lineage>
</organism>
<feature type="non-terminal residue" evidence="1">
    <location>
        <position position="1"/>
    </location>
</feature>
<dbReference type="EMBL" id="CAJNNW010027177">
    <property type="protein sequence ID" value="CAE8690033.1"/>
    <property type="molecule type" value="Genomic_DNA"/>
</dbReference>
<evidence type="ECO:0000313" key="2">
    <source>
        <dbReference type="Proteomes" id="UP000626109"/>
    </source>
</evidence>
<dbReference type="AlphaFoldDB" id="A0A813JYB2"/>
<comment type="caution">
    <text evidence="1">The sequence shown here is derived from an EMBL/GenBank/DDBJ whole genome shotgun (WGS) entry which is preliminary data.</text>
</comment>
<dbReference type="Proteomes" id="UP000626109">
    <property type="component" value="Unassembled WGS sequence"/>
</dbReference>
<reference evidence="1" key="1">
    <citation type="submission" date="2021-02" db="EMBL/GenBank/DDBJ databases">
        <authorList>
            <person name="Dougan E. K."/>
            <person name="Rhodes N."/>
            <person name="Thang M."/>
            <person name="Chan C."/>
        </authorList>
    </citation>
    <scope>NUCLEOTIDE SEQUENCE</scope>
</reference>
<name>A0A813JYB2_POLGL</name>
<evidence type="ECO:0000313" key="1">
    <source>
        <dbReference type="EMBL" id="CAE8690033.1"/>
    </source>
</evidence>
<proteinExistence type="predicted"/>